<reference evidence="2" key="1">
    <citation type="submission" date="2021-07" db="EMBL/GenBank/DDBJ databases">
        <title>Pseudohoeflea marina sp. nov. a polyhydroxyalcanoate-producing bacterium.</title>
        <authorList>
            <person name="Zheng W."/>
            <person name="Yu S."/>
            <person name="Huang Y."/>
        </authorList>
    </citation>
    <scope>NUCLEOTIDE SEQUENCE</scope>
    <source>
        <strain evidence="2">DP4N28-3</strain>
    </source>
</reference>
<dbReference type="Proteomes" id="UP001430804">
    <property type="component" value="Unassembled WGS sequence"/>
</dbReference>
<dbReference type="InterPro" id="IPR025427">
    <property type="entry name" value="DUF4160"/>
</dbReference>
<gene>
    <name evidence="2" type="ORF">KY465_07615</name>
</gene>
<protein>
    <submittedName>
        <fullName evidence="2">DUF4160 domain-containing protein</fullName>
    </submittedName>
</protein>
<dbReference type="Pfam" id="PF13711">
    <property type="entry name" value="DUF4160"/>
    <property type="match status" value="1"/>
</dbReference>
<keyword evidence="3" id="KW-1185">Reference proteome</keyword>
<name>A0ABS6WMF7_9HYPH</name>
<evidence type="ECO:0000313" key="2">
    <source>
        <dbReference type="EMBL" id="MBW3097144.1"/>
    </source>
</evidence>
<dbReference type="EMBL" id="JAHWQX010000002">
    <property type="protein sequence ID" value="MBW3097144.1"/>
    <property type="molecule type" value="Genomic_DNA"/>
</dbReference>
<accession>A0ABS6WMF7</accession>
<organism evidence="2 3">
    <name type="scientific">Pseudohoeflea coraliihabitans</name>
    <dbReference type="NCBI Taxonomy" id="2860393"/>
    <lineage>
        <taxon>Bacteria</taxon>
        <taxon>Pseudomonadati</taxon>
        <taxon>Pseudomonadota</taxon>
        <taxon>Alphaproteobacteria</taxon>
        <taxon>Hyphomicrobiales</taxon>
        <taxon>Rhizobiaceae</taxon>
        <taxon>Pseudohoeflea</taxon>
    </lineage>
</organism>
<feature type="region of interest" description="Disordered" evidence="1">
    <location>
        <begin position="129"/>
        <end position="155"/>
    </location>
</feature>
<evidence type="ECO:0000313" key="3">
    <source>
        <dbReference type="Proteomes" id="UP001430804"/>
    </source>
</evidence>
<dbReference type="RefSeq" id="WP_219201077.1">
    <property type="nucleotide sequence ID" value="NZ_JAHWQX010000002.1"/>
</dbReference>
<comment type="caution">
    <text evidence="2">The sequence shown here is derived from an EMBL/GenBank/DDBJ whole genome shotgun (WGS) entry which is preliminary data.</text>
</comment>
<proteinExistence type="predicted"/>
<evidence type="ECO:0000256" key="1">
    <source>
        <dbReference type="SAM" id="MobiDB-lite"/>
    </source>
</evidence>
<sequence length="170" mass="19393">MSKREIEVPAELIEELEESFFQGPMLNESGIRNLNEEQVARIKKMSVKIWPDEHPPPHFHVRFAGEDASFGIADCMRLPGVKGLEKFEHNIKAWWKGNRCRLIDVWNSTRPADCQVARSLFPRSVHQSLRPDLRRSARRQSGSSGVPAHADMAMTSTWMPPSRAQLLYGS</sequence>